<evidence type="ECO:0000313" key="2">
    <source>
        <dbReference type="Proteomes" id="UP000014207"/>
    </source>
</evidence>
<protein>
    <submittedName>
        <fullName evidence="1">Uncharacterized protein</fullName>
    </submittedName>
</protein>
<accession>R9HJ34</accession>
<dbReference type="AlphaFoldDB" id="R9HJ34"/>
<organism evidence="1 2">
    <name type="scientific">Bacteroides thetaiotaomicron dnLKV9</name>
    <dbReference type="NCBI Taxonomy" id="1235785"/>
    <lineage>
        <taxon>Bacteria</taxon>
        <taxon>Pseudomonadati</taxon>
        <taxon>Bacteroidota</taxon>
        <taxon>Bacteroidia</taxon>
        <taxon>Bacteroidales</taxon>
        <taxon>Bacteroidaceae</taxon>
        <taxon>Bacteroides</taxon>
    </lineage>
</organism>
<name>R9HJ34_BACT4</name>
<dbReference type="EMBL" id="ASSM01000009">
    <property type="protein sequence ID" value="EOS01150.1"/>
    <property type="molecule type" value="Genomic_DNA"/>
</dbReference>
<gene>
    <name evidence="1" type="ORF">C799_03004</name>
</gene>
<comment type="caution">
    <text evidence="1">The sequence shown here is derived from an EMBL/GenBank/DDBJ whole genome shotgun (WGS) entry which is preliminary data.</text>
</comment>
<dbReference type="HOGENOM" id="CLU_2876656_0_0_10"/>
<proteinExistence type="predicted"/>
<dbReference type="Proteomes" id="UP000014207">
    <property type="component" value="Unassembled WGS sequence"/>
</dbReference>
<evidence type="ECO:0000313" key="1">
    <source>
        <dbReference type="EMBL" id="EOS01150.1"/>
    </source>
</evidence>
<sequence length="63" mass="7309">MKNNGKTLISVGFYLRPLRSVVNEAINDNIIKRESYPFGTRFQHKYEIPKDNNLKNALSINDI</sequence>
<reference evidence="1 2" key="1">
    <citation type="submission" date="2013-04" db="EMBL/GenBank/DDBJ databases">
        <title>The Genome Sequence of Bacteroides thetaiotaomicron dnLKV9.</title>
        <authorList>
            <consortium name="The Broad Institute Genomics Platform"/>
            <consortium name="The Broad Institute Genome Sequencing Center for Infectious Disease"/>
            <person name="Earl A."/>
            <person name="Xavier R."/>
            <person name="Kuhn K."/>
            <person name="Stappenbeck T."/>
            <person name="Walker B."/>
            <person name="Young S."/>
            <person name="Zeng Q."/>
            <person name="Gargeya S."/>
            <person name="Fitzgerald M."/>
            <person name="Haas B."/>
            <person name="Abouelleil A."/>
            <person name="Allen A.W."/>
            <person name="Alvarado L."/>
            <person name="Arachchi H.M."/>
            <person name="Berlin A.M."/>
            <person name="Chapman S.B."/>
            <person name="Gainer-Dewar J."/>
            <person name="Goldberg J."/>
            <person name="Griggs A."/>
            <person name="Gujja S."/>
            <person name="Hansen M."/>
            <person name="Howarth C."/>
            <person name="Imamovic A."/>
            <person name="Ireland A."/>
            <person name="Larimer J."/>
            <person name="McCowan C."/>
            <person name="Murphy C."/>
            <person name="Pearson M."/>
            <person name="Poon T.W."/>
            <person name="Priest M."/>
            <person name="Roberts A."/>
            <person name="Saif S."/>
            <person name="Shea T."/>
            <person name="Sisk P."/>
            <person name="Sykes S."/>
            <person name="Wortman J."/>
            <person name="Nusbaum C."/>
            <person name="Birren B."/>
        </authorList>
    </citation>
    <scope>NUCLEOTIDE SEQUENCE [LARGE SCALE GENOMIC DNA]</scope>
    <source>
        <strain evidence="2">dnLKV9</strain>
    </source>
</reference>